<comment type="caution">
    <text evidence="3">The sequence shown here is derived from an EMBL/GenBank/DDBJ whole genome shotgun (WGS) entry which is preliminary data.</text>
</comment>
<reference evidence="3" key="2">
    <citation type="submission" date="2020-11" db="EMBL/GenBank/DDBJ databases">
        <authorList>
            <person name="Cecchin M."/>
            <person name="Marcolungo L."/>
            <person name="Rossato M."/>
            <person name="Girolomoni L."/>
            <person name="Cosentino E."/>
            <person name="Cuine S."/>
            <person name="Li-Beisson Y."/>
            <person name="Delledonne M."/>
            <person name="Ballottari M."/>
        </authorList>
    </citation>
    <scope>NUCLEOTIDE SEQUENCE</scope>
    <source>
        <strain evidence="3">211/11P</strain>
        <tissue evidence="3">Whole cell</tissue>
    </source>
</reference>
<dbReference type="EMBL" id="SIDB01000002">
    <property type="protein sequence ID" value="KAI3435716.1"/>
    <property type="molecule type" value="Genomic_DNA"/>
</dbReference>
<dbReference type="PANTHER" id="PTHR13281">
    <property type="entry name" value="TRANSMEMBRANE PROTEIN 70, MITOCHONDRIAL"/>
    <property type="match status" value="1"/>
</dbReference>
<dbReference type="InterPro" id="IPR045325">
    <property type="entry name" value="TMEM70/TMEM186/TMEM223"/>
</dbReference>
<dbReference type="PANTHER" id="PTHR13281:SF0">
    <property type="entry name" value="TRANSMEMBRANE PROTEIN 70, MITOCHONDRIAL"/>
    <property type="match status" value="1"/>
</dbReference>
<keyword evidence="2" id="KW-0472">Membrane</keyword>
<feature type="region of interest" description="Disordered" evidence="1">
    <location>
        <begin position="23"/>
        <end position="44"/>
    </location>
</feature>
<proteinExistence type="predicted"/>
<keyword evidence="4" id="KW-1185">Reference proteome</keyword>
<feature type="compositionally biased region" description="Polar residues" evidence="1">
    <location>
        <begin position="29"/>
        <end position="43"/>
    </location>
</feature>
<dbReference type="AlphaFoldDB" id="A0A9D4TV02"/>
<dbReference type="GO" id="GO:0033615">
    <property type="term" value="P:mitochondrial proton-transporting ATP synthase complex assembly"/>
    <property type="evidence" value="ECO:0007669"/>
    <property type="project" value="TreeGrafter"/>
</dbReference>
<gene>
    <name evidence="3" type="ORF">D9Q98_001774</name>
</gene>
<dbReference type="Proteomes" id="UP001055712">
    <property type="component" value="Unassembled WGS sequence"/>
</dbReference>
<feature type="region of interest" description="Disordered" evidence="1">
    <location>
        <begin position="268"/>
        <end position="291"/>
    </location>
</feature>
<accession>A0A9D4TV02</accession>
<organism evidence="3 4">
    <name type="scientific">Chlorella vulgaris</name>
    <name type="common">Green alga</name>
    <dbReference type="NCBI Taxonomy" id="3077"/>
    <lineage>
        <taxon>Eukaryota</taxon>
        <taxon>Viridiplantae</taxon>
        <taxon>Chlorophyta</taxon>
        <taxon>core chlorophytes</taxon>
        <taxon>Trebouxiophyceae</taxon>
        <taxon>Chlorellales</taxon>
        <taxon>Chlorellaceae</taxon>
        <taxon>Chlorella clade</taxon>
        <taxon>Chlorella</taxon>
    </lineage>
</organism>
<evidence type="ECO:0000256" key="1">
    <source>
        <dbReference type="SAM" id="MobiDB-lite"/>
    </source>
</evidence>
<keyword evidence="2" id="KW-1133">Transmembrane helix</keyword>
<dbReference type="OrthoDB" id="156886at2759"/>
<feature type="transmembrane region" description="Helical" evidence="2">
    <location>
        <begin position="168"/>
        <end position="186"/>
    </location>
</feature>
<reference evidence="3" key="1">
    <citation type="journal article" date="2019" name="Plant J.">
        <title>Chlorella vulgaris genome assembly and annotation reveals the molecular basis for metabolic acclimation to high light conditions.</title>
        <authorList>
            <person name="Cecchin M."/>
            <person name="Marcolungo L."/>
            <person name="Rossato M."/>
            <person name="Girolomoni L."/>
            <person name="Cosentino E."/>
            <person name="Cuine S."/>
            <person name="Li-Beisson Y."/>
            <person name="Delledonne M."/>
            <person name="Ballottari M."/>
        </authorList>
    </citation>
    <scope>NUCLEOTIDE SEQUENCE</scope>
    <source>
        <strain evidence="3">211/11P</strain>
    </source>
</reference>
<evidence type="ECO:0000313" key="3">
    <source>
        <dbReference type="EMBL" id="KAI3435716.1"/>
    </source>
</evidence>
<feature type="transmembrane region" description="Helical" evidence="2">
    <location>
        <begin position="138"/>
        <end position="156"/>
    </location>
</feature>
<name>A0A9D4TV02_CHLVU</name>
<evidence type="ECO:0000256" key="2">
    <source>
        <dbReference type="SAM" id="Phobius"/>
    </source>
</evidence>
<evidence type="ECO:0000313" key="4">
    <source>
        <dbReference type="Proteomes" id="UP001055712"/>
    </source>
</evidence>
<protein>
    <submittedName>
        <fullName evidence="3">Uncharacterized protein</fullName>
    </submittedName>
</protein>
<keyword evidence="2" id="KW-0812">Transmembrane</keyword>
<dbReference type="GO" id="GO:0031966">
    <property type="term" value="C:mitochondrial membrane"/>
    <property type="evidence" value="ECO:0007669"/>
    <property type="project" value="TreeGrafter"/>
</dbReference>
<sequence>MSGGLTVTVTQKFVEVGRKRLPGFEMQGTGDSDGQLAQRSPAQAATARDLQRRLAYTTSRLLLNGQGAALCQGFARSSQQEASLLPPSAAAVVAGPAQLPSLGGLRWHSDLAERKEGKEQPFVYEGPFATAVTRVKKLSLFSCLCAVSAGPIILGLDATTTYTAKMSIVGTLSAFGAFTTGLLTWFTQPYITRLRYEPATETVEATTLSLLARPRTDTFHLAEVEEVASVHPLSSFQAHGRRYYLDADHFPNKELLLRLQPAAMAAHAMGSAHAAQQQAQQRGQQQGQQPQ</sequence>
<dbReference type="InterPro" id="IPR009724">
    <property type="entry name" value="TMEM70"/>
</dbReference>
<dbReference type="Pfam" id="PF06979">
    <property type="entry name" value="TMEM70"/>
    <property type="match status" value="1"/>
</dbReference>